<keyword evidence="1" id="KW-0472">Membrane</keyword>
<dbReference type="OrthoDB" id="5471116at2"/>
<accession>A0A5S3V9B4</accession>
<reference evidence="2 3" key="1">
    <citation type="submission" date="2018-01" db="EMBL/GenBank/DDBJ databases">
        <authorList>
            <person name="Paulsen S."/>
            <person name="Gram L.K."/>
        </authorList>
    </citation>
    <scope>NUCLEOTIDE SEQUENCE [LARGE SCALE GENOMIC DNA]</scope>
    <source>
        <strain evidence="2 3">S3790</strain>
    </source>
</reference>
<dbReference type="AlphaFoldDB" id="A0A5S3V9B4"/>
<evidence type="ECO:0000313" key="2">
    <source>
        <dbReference type="EMBL" id="TMO68393.1"/>
    </source>
</evidence>
<keyword evidence="1" id="KW-1133">Transmembrane helix</keyword>
<sequence length="171" mass="18784">MYQHTQLAWAIWAILAWIATFLVMAIMLSGSNAAILLFAGILLLVAVLFYGLTIKVDTQSKQFTWWLGPGLIKKTLSFDEITAVRAVKNSLRHGIGMKITNDGWVYSVSGFSAVEITLQDGMKYRVGTNDQAGVLKALVGEVMIEEASSAEVEKATLEPTKKRKKGAFDLD</sequence>
<proteinExistence type="predicted"/>
<evidence type="ECO:0000313" key="3">
    <source>
        <dbReference type="Proteomes" id="UP000307217"/>
    </source>
</evidence>
<feature type="transmembrane region" description="Helical" evidence="1">
    <location>
        <begin position="7"/>
        <end position="27"/>
    </location>
</feature>
<organism evidence="2 3">
    <name type="scientific">Pseudoalteromonas aurantia</name>
    <dbReference type="NCBI Taxonomy" id="43654"/>
    <lineage>
        <taxon>Bacteria</taxon>
        <taxon>Pseudomonadati</taxon>
        <taxon>Pseudomonadota</taxon>
        <taxon>Gammaproteobacteria</taxon>
        <taxon>Alteromonadales</taxon>
        <taxon>Pseudoalteromonadaceae</taxon>
        <taxon>Pseudoalteromonas</taxon>
    </lineage>
</organism>
<reference evidence="3" key="2">
    <citation type="submission" date="2019-06" db="EMBL/GenBank/DDBJ databases">
        <title>Co-occurence of chitin degradation, pigmentation and bioactivity in marine Pseudoalteromonas.</title>
        <authorList>
            <person name="Sonnenschein E.C."/>
            <person name="Bech P.K."/>
        </authorList>
    </citation>
    <scope>NUCLEOTIDE SEQUENCE [LARGE SCALE GENOMIC DNA]</scope>
    <source>
        <strain evidence="3">S3790</strain>
    </source>
</reference>
<feature type="transmembrane region" description="Helical" evidence="1">
    <location>
        <begin position="33"/>
        <end position="52"/>
    </location>
</feature>
<keyword evidence="1" id="KW-0812">Transmembrane</keyword>
<name>A0A5S3V9B4_9GAMM</name>
<dbReference type="Proteomes" id="UP000307217">
    <property type="component" value="Unassembled WGS sequence"/>
</dbReference>
<evidence type="ECO:0000256" key="1">
    <source>
        <dbReference type="SAM" id="Phobius"/>
    </source>
</evidence>
<dbReference type="EMBL" id="PNBX01000039">
    <property type="protein sequence ID" value="TMO68393.1"/>
    <property type="molecule type" value="Genomic_DNA"/>
</dbReference>
<protein>
    <submittedName>
        <fullName evidence="2">Uncharacterized protein</fullName>
    </submittedName>
</protein>
<comment type="caution">
    <text evidence="2">The sequence shown here is derived from an EMBL/GenBank/DDBJ whole genome shotgun (WGS) entry which is preliminary data.</text>
</comment>
<dbReference type="RefSeq" id="WP_138591765.1">
    <property type="nucleotide sequence ID" value="NZ_PNBY01000038.1"/>
</dbReference>
<gene>
    <name evidence="2" type="ORF">CWC19_10020</name>
</gene>